<dbReference type="InterPro" id="IPR002194">
    <property type="entry name" value="Chaperonin_TCP-1_CS"/>
</dbReference>
<keyword evidence="11" id="KW-1185">Reference proteome</keyword>
<evidence type="ECO:0000256" key="6">
    <source>
        <dbReference type="ARBA" id="ARBA00023186"/>
    </source>
</evidence>
<dbReference type="EMBL" id="KZ852046">
    <property type="protein sequence ID" value="RDH33460.1"/>
    <property type="molecule type" value="Genomic_DNA"/>
</dbReference>
<dbReference type="GO" id="GO:0016887">
    <property type="term" value="F:ATP hydrolysis activity"/>
    <property type="evidence" value="ECO:0007669"/>
    <property type="project" value="InterPro"/>
</dbReference>
<dbReference type="AlphaFoldDB" id="A0A3F3Q2P7"/>
<dbReference type="InterPro" id="IPR027409">
    <property type="entry name" value="GroEL-like_apical_dom_sf"/>
</dbReference>
<dbReference type="NCBIfam" id="TIGR02346">
    <property type="entry name" value="chap_CCT_theta"/>
    <property type="match status" value="1"/>
</dbReference>
<dbReference type="RefSeq" id="XP_026626482.1">
    <property type="nucleotide sequence ID" value="XM_026766175.1"/>
</dbReference>
<dbReference type="GeneID" id="38134531"/>
<accession>A0A3F3Q2P7</accession>
<evidence type="ECO:0000313" key="11">
    <source>
        <dbReference type="Proteomes" id="UP000253729"/>
    </source>
</evidence>
<dbReference type="Proteomes" id="UP000253729">
    <property type="component" value="Unassembled WGS sequence"/>
</dbReference>
<dbReference type="SUPFAM" id="SSF52029">
    <property type="entry name" value="GroEL apical domain-like"/>
    <property type="match status" value="1"/>
</dbReference>
<dbReference type="Gene3D" id="1.10.560.10">
    <property type="entry name" value="GroEL-like equatorial domain"/>
    <property type="match status" value="1"/>
</dbReference>
<dbReference type="InterPro" id="IPR002423">
    <property type="entry name" value="Cpn60/GroEL/TCP-1"/>
</dbReference>
<comment type="subcellular location">
    <subcellularLocation>
        <location evidence="1">Cytoplasm</location>
    </subcellularLocation>
</comment>
<dbReference type="Pfam" id="PF00118">
    <property type="entry name" value="Cpn60_TCP1"/>
    <property type="match status" value="1"/>
</dbReference>
<dbReference type="GO" id="GO:0005832">
    <property type="term" value="C:chaperonin-containing T-complex"/>
    <property type="evidence" value="ECO:0007669"/>
    <property type="project" value="UniProtKB-ARBA"/>
</dbReference>
<dbReference type="Gene3D" id="3.30.260.10">
    <property type="entry name" value="TCP-1-like chaperonin intermediate domain"/>
    <property type="match status" value="1"/>
</dbReference>
<dbReference type="FunFam" id="3.50.7.10:FF:000008">
    <property type="entry name" value="T-complex protein 1 subunit theta"/>
    <property type="match status" value="1"/>
</dbReference>
<dbReference type="CDD" id="cd03341">
    <property type="entry name" value="TCP1_theta"/>
    <property type="match status" value="1"/>
</dbReference>
<dbReference type="InterPro" id="IPR027413">
    <property type="entry name" value="GROEL-like_equatorial_sf"/>
</dbReference>
<dbReference type="STRING" id="1341132.A0A3F3Q2P7"/>
<feature type="region of interest" description="Disordered" evidence="9">
    <location>
        <begin position="473"/>
        <end position="511"/>
    </location>
</feature>
<evidence type="ECO:0000256" key="8">
    <source>
        <dbReference type="RuleBase" id="RU004187"/>
    </source>
</evidence>
<feature type="compositionally biased region" description="Acidic residues" evidence="9">
    <location>
        <begin position="481"/>
        <end position="495"/>
    </location>
</feature>
<evidence type="ECO:0000256" key="1">
    <source>
        <dbReference type="ARBA" id="ARBA00004496"/>
    </source>
</evidence>
<gene>
    <name evidence="10" type="ORF">BDQ94DRAFT_143160</name>
</gene>
<dbReference type="InterPro" id="IPR017998">
    <property type="entry name" value="Chaperone_TCP-1"/>
</dbReference>
<dbReference type="PRINTS" id="PR00304">
    <property type="entry name" value="TCOMPLEXTCP1"/>
</dbReference>
<evidence type="ECO:0000256" key="3">
    <source>
        <dbReference type="ARBA" id="ARBA00022490"/>
    </source>
</evidence>
<proteinExistence type="inferred from homology"/>
<evidence type="ECO:0000256" key="7">
    <source>
        <dbReference type="ARBA" id="ARBA00029602"/>
    </source>
</evidence>
<dbReference type="GO" id="GO:0051082">
    <property type="term" value="F:unfolded protein binding"/>
    <property type="evidence" value="ECO:0007669"/>
    <property type="project" value="InterPro"/>
</dbReference>
<comment type="similarity">
    <text evidence="2 8">Belongs to the TCP-1 chaperonin family.</text>
</comment>
<dbReference type="PANTHER" id="PTHR11353">
    <property type="entry name" value="CHAPERONIN"/>
    <property type="match status" value="1"/>
</dbReference>
<evidence type="ECO:0000256" key="9">
    <source>
        <dbReference type="SAM" id="MobiDB-lite"/>
    </source>
</evidence>
<dbReference type="GO" id="GO:0140662">
    <property type="term" value="F:ATP-dependent protein folding chaperone"/>
    <property type="evidence" value="ECO:0007669"/>
    <property type="project" value="InterPro"/>
</dbReference>
<dbReference type="SUPFAM" id="SSF54849">
    <property type="entry name" value="GroEL-intermediate domain like"/>
    <property type="match status" value="1"/>
</dbReference>
<dbReference type="GO" id="GO:0005524">
    <property type="term" value="F:ATP binding"/>
    <property type="evidence" value="ECO:0007669"/>
    <property type="project" value="UniProtKB-KW"/>
</dbReference>
<organism evidence="10 11">
    <name type="scientific">Aspergillus welwitschiae</name>
    <dbReference type="NCBI Taxonomy" id="1341132"/>
    <lineage>
        <taxon>Eukaryota</taxon>
        <taxon>Fungi</taxon>
        <taxon>Dikarya</taxon>
        <taxon>Ascomycota</taxon>
        <taxon>Pezizomycotina</taxon>
        <taxon>Eurotiomycetes</taxon>
        <taxon>Eurotiomycetidae</taxon>
        <taxon>Eurotiales</taxon>
        <taxon>Aspergillaceae</taxon>
        <taxon>Aspergillus</taxon>
        <taxon>Aspergillus subgen. Circumdati</taxon>
    </lineage>
</organism>
<evidence type="ECO:0000313" key="10">
    <source>
        <dbReference type="EMBL" id="RDH33460.1"/>
    </source>
</evidence>
<dbReference type="InterPro" id="IPR012721">
    <property type="entry name" value="Chap_CCT_theta"/>
</dbReference>
<dbReference type="PROSITE" id="PS00750">
    <property type="entry name" value="TCP1_1"/>
    <property type="match status" value="1"/>
</dbReference>
<dbReference type="InterPro" id="IPR027410">
    <property type="entry name" value="TCP-1-like_intermed_sf"/>
</dbReference>
<keyword evidence="4 8" id="KW-0547">Nucleotide-binding</keyword>
<name>A0A3F3Q2P7_9EURO</name>
<dbReference type="Gene3D" id="3.50.7.10">
    <property type="entry name" value="GroEL"/>
    <property type="match status" value="1"/>
</dbReference>
<sequence>MSLSMPGPSQAGLFKPGYQSHDAEDGAVIRNIEACQAIAQTVLTSLGPYGRNKIVINHLQKMILTSDAATILRELDVVHPAAKLLVMASQQQDAEMGDGTNMVIILAGELLKKAEELLRMGLKTSDITQGYEKAQNFALQVLEGLEVDRLQDLRSQTELSKALRTVVASKQSGTEDILASLVAEAVLAVLPKNPVLNVDNVRVVKIMGGSLEQSRVVKGMVLGREPDGVVKKAQKAKVGVFSCPIDISQTETKGTVLLKNAQEMLDFSKGEEERLEAAIKELYDSGLRVLVCGSTIGDLAMHYLNRFNILVVKILSKFELRRLCRVVGATPLARLGAPMPDEMGSIDIVETTEIGGDRVTVFRQEDSNAVTRTSTIVLRGATQNHLDDVERAIDDGVNAVKAITKDPRLVPGAGATEIQLVEKISAFADRTPGLPQHAIRKYAEAFEVIPRTLAESAGLDATEVLSRLYTAHHHTSANGESSEESEEEGSSEEEPYWTTGVDLEVGPSSTGTLDTVDEGILDLLASKSWAIRLASESARTVLSVDQIIVARQAGGPKPPGPNPNWDED</sequence>
<evidence type="ECO:0000256" key="4">
    <source>
        <dbReference type="ARBA" id="ARBA00022741"/>
    </source>
</evidence>
<protein>
    <recommendedName>
        <fullName evidence="7">CCT-theta</fullName>
    </recommendedName>
</protein>
<dbReference type="SUPFAM" id="SSF48592">
    <property type="entry name" value="GroEL equatorial domain-like"/>
    <property type="match status" value="1"/>
</dbReference>
<evidence type="ECO:0000256" key="2">
    <source>
        <dbReference type="ARBA" id="ARBA00008020"/>
    </source>
</evidence>
<reference evidence="10 11" key="1">
    <citation type="submission" date="2018-07" db="EMBL/GenBank/DDBJ databases">
        <title>The genomes of Aspergillus section Nigri reveals drivers in fungal speciation.</title>
        <authorList>
            <consortium name="DOE Joint Genome Institute"/>
            <person name="Vesth T.C."/>
            <person name="Nybo J."/>
            <person name="Theobald S."/>
            <person name="Brandl J."/>
            <person name="Frisvad J.C."/>
            <person name="Nielsen K.F."/>
            <person name="Lyhne E.K."/>
            <person name="Kogle M.E."/>
            <person name="Kuo A."/>
            <person name="Riley R."/>
            <person name="Clum A."/>
            <person name="Nolan M."/>
            <person name="Lipzen A."/>
            <person name="Salamov A."/>
            <person name="Henrissat B."/>
            <person name="Wiebenga A."/>
            <person name="De vries R.P."/>
            <person name="Grigoriev I.V."/>
            <person name="Mortensen U.H."/>
            <person name="Andersen M.R."/>
            <person name="Baker S.E."/>
        </authorList>
    </citation>
    <scope>NUCLEOTIDE SEQUENCE [LARGE SCALE GENOMIC DNA]</scope>
    <source>
        <strain evidence="10 11">CBS 139.54b</strain>
    </source>
</reference>
<evidence type="ECO:0000256" key="5">
    <source>
        <dbReference type="ARBA" id="ARBA00022840"/>
    </source>
</evidence>
<dbReference type="PROSITE" id="PS00995">
    <property type="entry name" value="TCP1_3"/>
    <property type="match status" value="1"/>
</dbReference>
<keyword evidence="3" id="KW-0963">Cytoplasm</keyword>
<keyword evidence="6 8" id="KW-0143">Chaperone</keyword>
<keyword evidence="5 8" id="KW-0067">ATP-binding</keyword>